<gene>
    <name evidence="2" type="ORF">BDN70DRAFT_937348</name>
</gene>
<feature type="compositionally biased region" description="Polar residues" evidence="1">
    <location>
        <begin position="62"/>
        <end position="73"/>
    </location>
</feature>
<name>A0A9P6CP49_9AGAR</name>
<evidence type="ECO:0000313" key="3">
    <source>
        <dbReference type="Proteomes" id="UP000807469"/>
    </source>
</evidence>
<keyword evidence="3" id="KW-1185">Reference proteome</keyword>
<accession>A0A9P6CP49</accession>
<dbReference type="EMBL" id="MU155433">
    <property type="protein sequence ID" value="KAF9473557.1"/>
    <property type="molecule type" value="Genomic_DNA"/>
</dbReference>
<organism evidence="2 3">
    <name type="scientific">Pholiota conissans</name>
    <dbReference type="NCBI Taxonomy" id="109636"/>
    <lineage>
        <taxon>Eukaryota</taxon>
        <taxon>Fungi</taxon>
        <taxon>Dikarya</taxon>
        <taxon>Basidiomycota</taxon>
        <taxon>Agaricomycotina</taxon>
        <taxon>Agaricomycetes</taxon>
        <taxon>Agaricomycetidae</taxon>
        <taxon>Agaricales</taxon>
        <taxon>Agaricineae</taxon>
        <taxon>Strophariaceae</taxon>
        <taxon>Pholiota</taxon>
    </lineage>
</organism>
<proteinExistence type="predicted"/>
<protein>
    <submittedName>
        <fullName evidence="2">Uncharacterized protein</fullName>
    </submittedName>
</protein>
<comment type="caution">
    <text evidence="2">The sequence shown here is derived from an EMBL/GenBank/DDBJ whole genome shotgun (WGS) entry which is preliminary data.</text>
</comment>
<evidence type="ECO:0000313" key="2">
    <source>
        <dbReference type="EMBL" id="KAF9473557.1"/>
    </source>
</evidence>
<feature type="region of interest" description="Disordered" evidence="1">
    <location>
        <begin position="55"/>
        <end position="77"/>
    </location>
</feature>
<dbReference type="Proteomes" id="UP000807469">
    <property type="component" value="Unassembled WGS sequence"/>
</dbReference>
<reference evidence="2" key="1">
    <citation type="submission" date="2020-11" db="EMBL/GenBank/DDBJ databases">
        <authorList>
            <consortium name="DOE Joint Genome Institute"/>
            <person name="Ahrendt S."/>
            <person name="Riley R."/>
            <person name="Andreopoulos W."/>
            <person name="Labutti K."/>
            <person name="Pangilinan J."/>
            <person name="Ruiz-Duenas F.J."/>
            <person name="Barrasa J.M."/>
            <person name="Sanchez-Garcia M."/>
            <person name="Camarero S."/>
            <person name="Miyauchi S."/>
            <person name="Serrano A."/>
            <person name="Linde D."/>
            <person name="Babiker R."/>
            <person name="Drula E."/>
            <person name="Ayuso-Fernandez I."/>
            <person name="Pacheco R."/>
            <person name="Padilla G."/>
            <person name="Ferreira P."/>
            <person name="Barriuso J."/>
            <person name="Kellner H."/>
            <person name="Castanera R."/>
            <person name="Alfaro M."/>
            <person name="Ramirez L."/>
            <person name="Pisabarro A.G."/>
            <person name="Kuo A."/>
            <person name="Tritt A."/>
            <person name="Lipzen A."/>
            <person name="He G."/>
            <person name="Yan M."/>
            <person name="Ng V."/>
            <person name="Cullen D."/>
            <person name="Martin F."/>
            <person name="Rosso M.-N."/>
            <person name="Henrissat B."/>
            <person name="Hibbett D."/>
            <person name="Martinez A.T."/>
            <person name="Grigoriev I.V."/>
        </authorList>
    </citation>
    <scope>NUCLEOTIDE SEQUENCE</scope>
    <source>
        <strain evidence="2">CIRM-BRFM 674</strain>
    </source>
</reference>
<evidence type="ECO:0000256" key="1">
    <source>
        <dbReference type="SAM" id="MobiDB-lite"/>
    </source>
</evidence>
<sequence length="440" mass="48207">MSNSDSQDDGHNNRFFDPLLPATARVVCPVEYPASPTNIIPTFIASERTFCGSSLIPPSPPQSRAHSEATSASGYGPAPADISISDLYVGAEVEGEYQRHSIFRVYNALHLRGGKAIIIDKGDPDALEKDCTLAPLVYEPFVNHTEGKAIASLFRLLATAALCLDVYNLLNGSILSAAKVLEVVLPIIIPANTLTYTFILATATIKTFIGYSDDSYISDQCPIRPNRKDHPLAYFMAIEVQFLLKQTRTNRAAAMRKRARGILSNGKPFCGHSIERGFVVYRKENAEKILDTLFGPPMETDENNINSRRHHISIDRMATLYQSPATYDMVATFLQETVGPELLLASLQQQEHAKLPLSVVAFPVVFLVSELDSICASIHTNGYQVVLSGRQADLSSNEVYDLGMHAHLLGHISPKSPHAALLEVARRRMQYGAGLPTSPT</sequence>
<dbReference type="AlphaFoldDB" id="A0A9P6CP49"/>